<dbReference type="OMA" id="IEEDMMT"/>
<dbReference type="FunCoup" id="S2JB12">
    <property type="interactions" value="50"/>
</dbReference>
<dbReference type="PIRSF" id="PIRSF005799">
    <property type="entry name" value="UDP-gal_transpt"/>
    <property type="match status" value="1"/>
</dbReference>
<proteinExistence type="predicted"/>
<dbReference type="Pfam" id="PF04142">
    <property type="entry name" value="Nuc_sug_transp"/>
    <property type="match status" value="1"/>
</dbReference>
<evidence type="ECO:0000256" key="1">
    <source>
        <dbReference type="ARBA" id="ARBA00004141"/>
    </source>
</evidence>
<dbReference type="Proteomes" id="UP000014254">
    <property type="component" value="Unassembled WGS sequence"/>
</dbReference>
<dbReference type="STRING" id="1220926.S2JB12"/>
<dbReference type="VEuPathDB" id="FungiDB:HMPREF1544_07549"/>
<evidence type="ECO:0000256" key="2">
    <source>
        <dbReference type="ARBA" id="ARBA00022692"/>
    </source>
</evidence>
<dbReference type="InterPro" id="IPR007271">
    <property type="entry name" value="Nuc_sug_transpt"/>
</dbReference>
<feature type="transmembrane region" description="Helical" evidence="5">
    <location>
        <begin position="43"/>
        <end position="68"/>
    </location>
</feature>
<dbReference type="AlphaFoldDB" id="S2JB12"/>
<protein>
    <recommendedName>
        <fullName evidence="8">UDP-N-acetylglucosamine transporter</fullName>
    </recommendedName>
</protein>
<feature type="transmembrane region" description="Helical" evidence="5">
    <location>
        <begin position="257"/>
        <end position="276"/>
    </location>
</feature>
<dbReference type="PANTHER" id="PTHR10231">
    <property type="entry name" value="NUCLEOTIDE-SUGAR TRANSMEMBRANE TRANSPORTER"/>
    <property type="match status" value="1"/>
</dbReference>
<feature type="transmembrane region" description="Helical" evidence="5">
    <location>
        <begin position="288"/>
        <end position="307"/>
    </location>
</feature>
<keyword evidence="4 5" id="KW-0472">Membrane</keyword>
<keyword evidence="2 5" id="KW-0812">Transmembrane</keyword>
<evidence type="ECO:0000313" key="7">
    <source>
        <dbReference type="Proteomes" id="UP000014254"/>
    </source>
</evidence>
<evidence type="ECO:0000313" key="6">
    <source>
        <dbReference type="EMBL" id="EPB85642.1"/>
    </source>
</evidence>
<keyword evidence="3 5" id="KW-1133">Transmembrane helix</keyword>
<comment type="subcellular location">
    <subcellularLocation>
        <location evidence="1">Membrane</location>
        <topology evidence="1">Multi-pass membrane protein</topology>
    </subcellularLocation>
</comment>
<accession>S2JB12</accession>
<evidence type="ECO:0000256" key="4">
    <source>
        <dbReference type="ARBA" id="ARBA00023136"/>
    </source>
</evidence>
<keyword evidence="7" id="KW-1185">Reference proteome</keyword>
<sequence>MGLVKLFNGIPIKYLSLIILVVQNSALILVMRYTRANVEEDKLYLASTAVVMSEVIKSIVCLIVLYLAPESRKRSLKRLTSLLNRELILNWRETAKLAFPAALYLIQNNLQYVAASNLDAATFQVTYQLKILTTAFFSVLILKKNLSKLKWIALALLTIGIALVVLPKGASTAVIAYITGNTTITDSTTTAETAAIGNQSNLQGFVAVLTACMLSGLAGVYFEKILKAPAPKPTAVNTTNNTEDCNQIWIRNIQMSFFSVLLGLVFVVMLQDGTTIVERGFFVNYTPLTWTVIAIQALGGLIVALVVKYADNILKGFATSISIILSSIVSVWLFNFTFSGSFLLGAALVIYATYLYGL</sequence>
<name>S2JB12_MUCC1</name>
<dbReference type="eggNOG" id="KOG2234">
    <property type="taxonomic scope" value="Eukaryota"/>
</dbReference>
<dbReference type="InterPro" id="IPR037185">
    <property type="entry name" value="EmrE-like"/>
</dbReference>
<dbReference type="NCBIfam" id="TIGR00803">
    <property type="entry name" value="nst"/>
    <property type="match status" value="1"/>
</dbReference>
<feature type="transmembrane region" description="Helical" evidence="5">
    <location>
        <begin position="202"/>
        <end position="222"/>
    </location>
</feature>
<reference evidence="7" key="1">
    <citation type="submission" date="2013-05" db="EMBL/GenBank/DDBJ databases">
        <title>The Genome sequence of Mucor circinelloides f. circinelloides 1006PhL.</title>
        <authorList>
            <consortium name="The Broad Institute Genomics Platform"/>
            <person name="Cuomo C."/>
            <person name="Earl A."/>
            <person name="Findley K."/>
            <person name="Lee S.C."/>
            <person name="Walker B."/>
            <person name="Young S."/>
            <person name="Zeng Q."/>
            <person name="Gargeya S."/>
            <person name="Fitzgerald M."/>
            <person name="Haas B."/>
            <person name="Abouelleil A."/>
            <person name="Allen A.W."/>
            <person name="Alvarado L."/>
            <person name="Arachchi H.M."/>
            <person name="Berlin A.M."/>
            <person name="Chapman S.B."/>
            <person name="Gainer-Dewar J."/>
            <person name="Goldberg J."/>
            <person name="Griggs A."/>
            <person name="Gujja S."/>
            <person name="Hansen M."/>
            <person name="Howarth C."/>
            <person name="Imamovic A."/>
            <person name="Ireland A."/>
            <person name="Larimer J."/>
            <person name="McCowan C."/>
            <person name="Murphy C."/>
            <person name="Pearson M."/>
            <person name="Poon T.W."/>
            <person name="Priest M."/>
            <person name="Roberts A."/>
            <person name="Saif S."/>
            <person name="Shea T."/>
            <person name="Sisk P."/>
            <person name="Sykes S."/>
            <person name="Wortman J."/>
            <person name="Nusbaum C."/>
            <person name="Birren B."/>
        </authorList>
    </citation>
    <scope>NUCLEOTIDE SEQUENCE [LARGE SCALE GENOMIC DNA]</scope>
    <source>
        <strain evidence="7">1006PhL</strain>
    </source>
</reference>
<dbReference type="InParanoid" id="S2JB12"/>
<dbReference type="EMBL" id="KE124007">
    <property type="protein sequence ID" value="EPB85642.1"/>
    <property type="molecule type" value="Genomic_DNA"/>
</dbReference>
<dbReference type="GO" id="GO:0000139">
    <property type="term" value="C:Golgi membrane"/>
    <property type="evidence" value="ECO:0007669"/>
    <property type="project" value="InterPro"/>
</dbReference>
<organism evidence="6 7">
    <name type="scientific">Mucor circinelloides f. circinelloides (strain 1006PhL)</name>
    <name type="common">Mucormycosis agent</name>
    <name type="synonym">Calyptromyces circinelloides</name>
    <dbReference type="NCBI Taxonomy" id="1220926"/>
    <lineage>
        <taxon>Eukaryota</taxon>
        <taxon>Fungi</taxon>
        <taxon>Fungi incertae sedis</taxon>
        <taxon>Mucoromycota</taxon>
        <taxon>Mucoromycotina</taxon>
        <taxon>Mucoromycetes</taxon>
        <taxon>Mucorales</taxon>
        <taxon>Mucorineae</taxon>
        <taxon>Mucoraceae</taxon>
        <taxon>Mucor</taxon>
    </lineage>
</organism>
<feature type="transmembrane region" description="Helical" evidence="5">
    <location>
        <begin position="151"/>
        <end position="178"/>
    </location>
</feature>
<evidence type="ECO:0000256" key="5">
    <source>
        <dbReference type="SAM" id="Phobius"/>
    </source>
</evidence>
<dbReference type="SUPFAM" id="SSF103481">
    <property type="entry name" value="Multidrug resistance efflux transporter EmrE"/>
    <property type="match status" value="1"/>
</dbReference>
<dbReference type="GO" id="GO:0015165">
    <property type="term" value="F:pyrimidine nucleotide-sugar transmembrane transporter activity"/>
    <property type="evidence" value="ECO:0007669"/>
    <property type="project" value="InterPro"/>
</dbReference>
<feature type="transmembrane region" description="Helical" evidence="5">
    <location>
        <begin position="12"/>
        <end position="31"/>
    </location>
</feature>
<dbReference type="OrthoDB" id="408493at2759"/>
<evidence type="ECO:0008006" key="8">
    <source>
        <dbReference type="Google" id="ProtNLM"/>
    </source>
</evidence>
<evidence type="ECO:0000256" key="3">
    <source>
        <dbReference type="ARBA" id="ARBA00022989"/>
    </source>
</evidence>
<gene>
    <name evidence="6" type="ORF">HMPREF1544_07549</name>
</gene>